<organism evidence="1 2">
    <name type="scientific">Auriscalpium vulgare</name>
    <dbReference type="NCBI Taxonomy" id="40419"/>
    <lineage>
        <taxon>Eukaryota</taxon>
        <taxon>Fungi</taxon>
        <taxon>Dikarya</taxon>
        <taxon>Basidiomycota</taxon>
        <taxon>Agaricomycotina</taxon>
        <taxon>Agaricomycetes</taxon>
        <taxon>Russulales</taxon>
        <taxon>Auriscalpiaceae</taxon>
        <taxon>Auriscalpium</taxon>
    </lineage>
</organism>
<reference evidence="1" key="2">
    <citation type="journal article" date="2022" name="New Phytol.">
        <title>Evolutionary transition to the ectomycorrhizal habit in the genomes of a hyperdiverse lineage of mushroom-forming fungi.</title>
        <authorList>
            <person name="Looney B."/>
            <person name="Miyauchi S."/>
            <person name="Morin E."/>
            <person name="Drula E."/>
            <person name="Courty P.E."/>
            <person name="Kohler A."/>
            <person name="Kuo A."/>
            <person name="LaButti K."/>
            <person name="Pangilinan J."/>
            <person name="Lipzen A."/>
            <person name="Riley R."/>
            <person name="Andreopoulos W."/>
            <person name="He G."/>
            <person name="Johnson J."/>
            <person name="Nolan M."/>
            <person name="Tritt A."/>
            <person name="Barry K.W."/>
            <person name="Grigoriev I.V."/>
            <person name="Nagy L.G."/>
            <person name="Hibbett D."/>
            <person name="Henrissat B."/>
            <person name="Matheny P.B."/>
            <person name="Labbe J."/>
            <person name="Martin F.M."/>
        </authorList>
    </citation>
    <scope>NUCLEOTIDE SEQUENCE</scope>
    <source>
        <strain evidence="1">FP105234-sp</strain>
    </source>
</reference>
<gene>
    <name evidence="1" type="ORF">FA95DRAFT_1551987</name>
</gene>
<evidence type="ECO:0000313" key="2">
    <source>
        <dbReference type="Proteomes" id="UP000814033"/>
    </source>
</evidence>
<evidence type="ECO:0000313" key="1">
    <source>
        <dbReference type="EMBL" id="KAI0054174.1"/>
    </source>
</evidence>
<keyword evidence="2" id="KW-1185">Reference proteome</keyword>
<dbReference type="EMBL" id="MU275838">
    <property type="protein sequence ID" value="KAI0054174.1"/>
    <property type="molecule type" value="Genomic_DNA"/>
</dbReference>
<name>A0ACB8SC43_9AGAM</name>
<dbReference type="Proteomes" id="UP000814033">
    <property type="component" value="Unassembled WGS sequence"/>
</dbReference>
<protein>
    <submittedName>
        <fullName evidence="1">Actin depolymerizing protein</fullName>
    </submittedName>
</protein>
<proteinExistence type="predicted"/>
<accession>A0ACB8SC43</accession>
<reference evidence="1" key="1">
    <citation type="submission" date="2021-02" db="EMBL/GenBank/DDBJ databases">
        <authorList>
            <consortium name="DOE Joint Genome Institute"/>
            <person name="Ahrendt S."/>
            <person name="Looney B.P."/>
            <person name="Miyauchi S."/>
            <person name="Morin E."/>
            <person name="Drula E."/>
            <person name="Courty P.E."/>
            <person name="Chicoki N."/>
            <person name="Fauchery L."/>
            <person name="Kohler A."/>
            <person name="Kuo A."/>
            <person name="Labutti K."/>
            <person name="Pangilinan J."/>
            <person name="Lipzen A."/>
            <person name="Riley R."/>
            <person name="Andreopoulos W."/>
            <person name="He G."/>
            <person name="Johnson J."/>
            <person name="Barry K.W."/>
            <person name="Grigoriev I.V."/>
            <person name="Nagy L."/>
            <person name="Hibbett D."/>
            <person name="Henrissat B."/>
            <person name="Matheny P.B."/>
            <person name="Labbe J."/>
            <person name="Martin F."/>
        </authorList>
    </citation>
    <scope>NUCLEOTIDE SEQUENCE</scope>
    <source>
        <strain evidence="1">FP105234-sp</strain>
    </source>
</reference>
<comment type="caution">
    <text evidence="1">The sequence shown here is derived from an EMBL/GenBank/DDBJ whole genome shotgun (WGS) entry which is preliminary data.</text>
</comment>
<sequence>MSATSGIGVSDELSSAFAEAVTSRNVRFLKISIRNETLVPDSTVAPSGKLEDDLKQLQNLLEESIPAYMLVRLDDPPSSWLAVHYVPDSAKVRDKMLYASTRNSLTKSLGSTHFSDTIFATSRDDITPEAYAAHRRHLAAPKPMSAREKEMAEVKEAERQAGGTAYQGSRARSSPFGTGVGLSWSDEVKSAVEALAEASEDRLVTLSIDPSSESLVILENGESSVDQLKTKIPASEPSYTFFSWSAGALQRRIIFIYSCPSSSPVKHRMLYSSGSSSVYQNAKTLLPQLLLAARKVETSNPDELDAAYLEAELGHSNEPSRVSTPNVAAEGFARPRGPARRR</sequence>